<evidence type="ECO:0000256" key="1">
    <source>
        <dbReference type="SAM" id="MobiDB-lite"/>
    </source>
</evidence>
<evidence type="ECO:0000313" key="2">
    <source>
        <dbReference type="EMBL" id="QCD96858.1"/>
    </source>
</evidence>
<dbReference type="AlphaFoldDB" id="A0A4D6M8M3"/>
<evidence type="ECO:0000313" key="3">
    <source>
        <dbReference type="Proteomes" id="UP000501690"/>
    </source>
</evidence>
<keyword evidence="3" id="KW-1185">Reference proteome</keyword>
<feature type="compositionally biased region" description="Polar residues" evidence="1">
    <location>
        <begin position="34"/>
        <end position="51"/>
    </location>
</feature>
<name>A0A4D6M8M3_VIGUN</name>
<gene>
    <name evidence="2" type="ORF">DEO72_LG6g1568</name>
</gene>
<organism evidence="2 3">
    <name type="scientific">Vigna unguiculata</name>
    <name type="common">Cowpea</name>
    <dbReference type="NCBI Taxonomy" id="3917"/>
    <lineage>
        <taxon>Eukaryota</taxon>
        <taxon>Viridiplantae</taxon>
        <taxon>Streptophyta</taxon>
        <taxon>Embryophyta</taxon>
        <taxon>Tracheophyta</taxon>
        <taxon>Spermatophyta</taxon>
        <taxon>Magnoliopsida</taxon>
        <taxon>eudicotyledons</taxon>
        <taxon>Gunneridae</taxon>
        <taxon>Pentapetalae</taxon>
        <taxon>rosids</taxon>
        <taxon>fabids</taxon>
        <taxon>Fabales</taxon>
        <taxon>Fabaceae</taxon>
        <taxon>Papilionoideae</taxon>
        <taxon>50 kb inversion clade</taxon>
        <taxon>NPAAA clade</taxon>
        <taxon>indigoferoid/millettioid clade</taxon>
        <taxon>Phaseoleae</taxon>
        <taxon>Vigna</taxon>
    </lineage>
</organism>
<proteinExistence type="predicted"/>
<feature type="region of interest" description="Disordered" evidence="1">
    <location>
        <begin position="27"/>
        <end position="57"/>
    </location>
</feature>
<accession>A0A4D6M8M3</accession>
<dbReference type="Proteomes" id="UP000501690">
    <property type="component" value="Linkage Group LG6"/>
</dbReference>
<reference evidence="2 3" key="1">
    <citation type="submission" date="2019-04" db="EMBL/GenBank/DDBJ databases">
        <title>An improved genome assembly and genetic linkage map for asparagus bean, Vigna unguiculata ssp. sesquipedialis.</title>
        <authorList>
            <person name="Xia Q."/>
            <person name="Zhang R."/>
            <person name="Dong Y."/>
        </authorList>
    </citation>
    <scope>NUCLEOTIDE SEQUENCE [LARGE SCALE GENOMIC DNA]</scope>
    <source>
        <tissue evidence="2">Leaf</tissue>
    </source>
</reference>
<protein>
    <submittedName>
        <fullName evidence="2">Uncharacterized protein</fullName>
    </submittedName>
</protein>
<dbReference type="EMBL" id="CP039350">
    <property type="protein sequence ID" value="QCD96858.1"/>
    <property type="molecule type" value="Genomic_DNA"/>
</dbReference>
<sequence length="121" mass="13078">MAAPLHSSSSRAICTVAAVEELRCREQEPEMRATNATTFPPSHQRASTVPTSAPHPWSTVITHTATAVNLLSTTAASFHECEEIETRICRTSIATSTQICTAPSPHESATHLHHLHSRTAL</sequence>